<dbReference type="InterPro" id="IPR041466">
    <property type="entry name" value="Dynein_AAA5_ext"/>
</dbReference>
<evidence type="ECO:0000259" key="1">
    <source>
        <dbReference type="Pfam" id="PF17852"/>
    </source>
</evidence>
<reference evidence="2 3" key="1">
    <citation type="submission" date="2024-04" db="EMBL/GenBank/DDBJ databases">
        <authorList>
            <consortium name="Genoscope - CEA"/>
            <person name="William W."/>
        </authorList>
    </citation>
    <scope>NUCLEOTIDE SEQUENCE [LARGE SCALE GENOMIC DNA]</scope>
</reference>
<comment type="caution">
    <text evidence="2">The sequence shown here is derived from an EMBL/GenBank/DDBJ whole genome shotgun (WGS) entry which is preliminary data.</text>
</comment>
<protein>
    <recommendedName>
        <fullName evidence="1">Dynein heavy chain AAA 5 extension domain-containing protein</fullName>
    </recommendedName>
</protein>
<sequence>MVHKSGIKELSPTTDHNLVVSLMHLMDANMEEFHSDEKITQLDEREIVMWLECIFLFSFTWSIAATCDQSG</sequence>
<evidence type="ECO:0000313" key="2">
    <source>
        <dbReference type="EMBL" id="CAL1529518.1"/>
    </source>
</evidence>
<name>A0AAV2H7D8_LYMST</name>
<feature type="domain" description="Dynein heavy chain AAA 5 extension" evidence="1">
    <location>
        <begin position="5"/>
        <end position="70"/>
    </location>
</feature>
<organism evidence="2 3">
    <name type="scientific">Lymnaea stagnalis</name>
    <name type="common">Great pond snail</name>
    <name type="synonym">Helix stagnalis</name>
    <dbReference type="NCBI Taxonomy" id="6523"/>
    <lineage>
        <taxon>Eukaryota</taxon>
        <taxon>Metazoa</taxon>
        <taxon>Spiralia</taxon>
        <taxon>Lophotrochozoa</taxon>
        <taxon>Mollusca</taxon>
        <taxon>Gastropoda</taxon>
        <taxon>Heterobranchia</taxon>
        <taxon>Euthyneura</taxon>
        <taxon>Panpulmonata</taxon>
        <taxon>Hygrophila</taxon>
        <taxon>Lymnaeoidea</taxon>
        <taxon>Lymnaeidae</taxon>
        <taxon>Lymnaea</taxon>
    </lineage>
</organism>
<dbReference type="AlphaFoldDB" id="A0AAV2H7D8"/>
<dbReference type="Gene3D" id="1.10.472.130">
    <property type="match status" value="1"/>
</dbReference>
<dbReference type="Pfam" id="PF17852">
    <property type="entry name" value="Dynein_AAA_lid"/>
    <property type="match status" value="1"/>
</dbReference>
<dbReference type="Proteomes" id="UP001497497">
    <property type="component" value="Unassembled WGS sequence"/>
</dbReference>
<dbReference type="EMBL" id="CAXITT010000050">
    <property type="protein sequence ID" value="CAL1529518.1"/>
    <property type="molecule type" value="Genomic_DNA"/>
</dbReference>
<accession>A0AAV2H7D8</accession>
<evidence type="ECO:0000313" key="3">
    <source>
        <dbReference type="Proteomes" id="UP001497497"/>
    </source>
</evidence>
<gene>
    <name evidence="2" type="ORF">GSLYS_00003673001</name>
</gene>
<proteinExistence type="predicted"/>
<feature type="non-terminal residue" evidence="2">
    <location>
        <position position="71"/>
    </location>
</feature>
<keyword evidence="3" id="KW-1185">Reference proteome</keyword>